<evidence type="ECO:0000256" key="1">
    <source>
        <dbReference type="SAM" id="MobiDB-lite"/>
    </source>
</evidence>
<feature type="compositionally biased region" description="Basic and acidic residues" evidence="1">
    <location>
        <begin position="82"/>
        <end position="96"/>
    </location>
</feature>
<evidence type="ECO:0000313" key="3">
    <source>
        <dbReference type="Proteomes" id="UP000298663"/>
    </source>
</evidence>
<keyword evidence="3" id="KW-1185">Reference proteome</keyword>
<reference evidence="2 3" key="1">
    <citation type="journal article" date="2015" name="Genome Biol.">
        <title>Comparative genomics of Steinernema reveals deeply conserved gene regulatory networks.</title>
        <authorList>
            <person name="Dillman A.R."/>
            <person name="Macchietto M."/>
            <person name="Porter C.F."/>
            <person name="Rogers A."/>
            <person name="Williams B."/>
            <person name="Antoshechkin I."/>
            <person name="Lee M.M."/>
            <person name="Goodwin Z."/>
            <person name="Lu X."/>
            <person name="Lewis E.E."/>
            <person name="Goodrich-Blair H."/>
            <person name="Stock S.P."/>
            <person name="Adams B.J."/>
            <person name="Sternberg P.W."/>
            <person name="Mortazavi A."/>
        </authorList>
    </citation>
    <scope>NUCLEOTIDE SEQUENCE [LARGE SCALE GENOMIC DNA]</scope>
    <source>
        <strain evidence="2 3">ALL</strain>
    </source>
</reference>
<reference evidence="2 3" key="2">
    <citation type="journal article" date="2019" name="G3 (Bethesda)">
        <title>Hybrid Assembly of the Genome of the Entomopathogenic Nematode Steinernema carpocapsae Identifies the X-Chromosome.</title>
        <authorList>
            <person name="Serra L."/>
            <person name="Macchietto M."/>
            <person name="Macias-Munoz A."/>
            <person name="McGill C.J."/>
            <person name="Rodriguez I.M."/>
            <person name="Rodriguez B."/>
            <person name="Murad R."/>
            <person name="Mortazavi A."/>
        </authorList>
    </citation>
    <scope>NUCLEOTIDE SEQUENCE [LARGE SCALE GENOMIC DNA]</scope>
    <source>
        <strain evidence="2 3">ALL</strain>
    </source>
</reference>
<protein>
    <submittedName>
        <fullName evidence="2">Uncharacterized protein</fullName>
    </submittedName>
</protein>
<sequence length="111" mass="12350">MSKPKMPQEASPSLLSPLFERSSLEPTITAARQLRRKNHIEKLPKDTTLHAIIRDAHVWFVSGTQMSGTQMSGTQLSGHRLKNVDSESTKPARVSDRQPLGHAALRIISKK</sequence>
<accession>A0A4U5NWG5</accession>
<feature type="compositionally biased region" description="Polar residues" evidence="1">
    <location>
        <begin position="67"/>
        <end position="77"/>
    </location>
</feature>
<dbReference type="EMBL" id="AZBU02000003">
    <property type="protein sequence ID" value="TKR87591.1"/>
    <property type="molecule type" value="Genomic_DNA"/>
</dbReference>
<proteinExistence type="predicted"/>
<organism evidence="2 3">
    <name type="scientific">Steinernema carpocapsae</name>
    <name type="common">Entomopathogenic nematode</name>
    <dbReference type="NCBI Taxonomy" id="34508"/>
    <lineage>
        <taxon>Eukaryota</taxon>
        <taxon>Metazoa</taxon>
        <taxon>Ecdysozoa</taxon>
        <taxon>Nematoda</taxon>
        <taxon>Chromadorea</taxon>
        <taxon>Rhabditida</taxon>
        <taxon>Tylenchina</taxon>
        <taxon>Panagrolaimomorpha</taxon>
        <taxon>Strongyloidoidea</taxon>
        <taxon>Steinernematidae</taxon>
        <taxon>Steinernema</taxon>
    </lineage>
</organism>
<dbReference type="Proteomes" id="UP000298663">
    <property type="component" value="Unassembled WGS sequence"/>
</dbReference>
<name>A0A4U5NWG5_STECR</name>
<feature type="region of interest" description="Disordered" evidence="1">
    <location>
        <begin position="67"/>
        <end position="111"/>
    </location>
</feature>
<comment type="caution">
    <text evidence="2">The sequence shown here is derived from an EMBL/GenBank/DDBJ whole genome shotgun (WGS) entry which is preliminary data.</text>
</comment>
<gene>
    <name evidence="2" type="ORF">L596_011964</name>
</gene>
<evidence type="ECO:0000313" key="2">
    <source>
        <dbReference type="EMBL" id="TKR87591.1"/>
    </source>
</evidence>
<dbReference type="AlphaFoldDB" id="A0A4U5NWG5"/>